<sequence length="161" mass="18319">MRRYLVSKLPDPDTRPLNAGPPHAQRNEPFAPHKDPKLTAIPEYKGVLYGRRCLSTQKVILEYLLGRCLQQMQTCLHELEQAEAASSRVESSADYVLRVGEENGIPIDADGLDAESCRLYQKVRSDLHELGEEMMCLDGAREVTEEFRRDPEAFLRHPRNG</sequence>
<name>A0A4Y7SRM3_COPMI</name>
<proteinExistence type="predicted"/>
<dbReference type="Proteomes" id="UP000298030">
    <property type="component" value="Unassembled WGS sequence"/>
</dbReference>
<protein>
    <submittedName>
        <fullName evidence="2">Uncharacterized protein</fullName>
    </submittedName>
</protein>
<accession>A0A4Y7SRM3</accession>
<dbReference type="EMBL" id="QPFP01000066">
    <property type="protein sequence ID" value="TEB24516.1"/>
    <property type="molecule type" value="Genomic_DNA"/>
</dbReference>
<evidence type="ECO:0000256" key="1">
    <source>
        <dbReference type="SAM" id="MobiDB-lite"/>
    </source>
</evidence>
<organism evidence="2 3">
    <name type="scientific">Coprinellus micaceus</name>
    <name type="common">Glistening ink-cap mushroom</name>
    <name type="synonym">Coprinus micaceus</name>
    <dbReference type="NCBI Taxonomy" id="71717"/>
    <lineage>
        <taxon>Eukaryota</taxon>
        <taxon>Fungi</taxon>
        <taxon>Dikarya</taxon>
        <taxon>Basidiomycota</taxon>
        <taxon>Agaricomycotina</taxon>
        <taxon>Agaricomycetes</taxon>
        <taxon>Agaricomycetidae</taxon>
        <taxon>Agaricales</taxon>
        <taxon>Agaricineae</taxon>
        <taxon>Psathyrellaceae</taxon>
        <taxon>Coprinellus</taxon>
    </lineage>
</organism>
<comment type="caution">
    <text evidence="2">The sequence shown here is derived from an EMBL/GenBank/DDBJ whole genome shotgun (WGS) entry which is preliminary data.</text>
</comment>
<dbReference type="OrthoDB" id="2998186at2759"/>
<evidence type="ECO:0000313" key="2">
    <source>
        <dbReference type="EMBL" id="TEB24516.1"/>
    </source>
</evidence>
<gene>
    <name evidence="2" type="ORF">FA13DRAFT_1693761</name>
</gene>
<evidence type="ECO:0000313" key="3">
    <source>
        <dbReference type="Proteomes" id="UP000298030"/>
    </source>
</evidence>
<feature type="region of interest" description="Disordered" evidence="1">
    <location>
        <begin position="1"/>
        <end position="36"/>
    </location>
</feature>
<reference evidence="2 3" key="1">
    <citation type="journal article" date="2019" name="Nat. Ecol. Evol.">
        <title>Megaphylogeny resolves global patterns of mushroom evolution.</title>
        <authorList>
            <person name="Varga T."/>
            <person name="Krizsan K."/>
            <person name="Foldi C."/>
            <person name="Dima B."/>
            <person name="Sanchez-Garcia M."/>
            <person name="Sanchez-Ramirez S."/>
            <person name="Szollosi G.J."/>
            <person name="Szarkandi J.G."/>
            <person name="Papp V."/>
            <person name="Albert L."/>
            <person name="Andreopoulos W."/>
            <person name="Angelini C."/>
            <person name="Antonin V."/>
            <person name="Barry K.W."/>
            <person name="Bougher N.L."/>
            <person name="Buchanan P."/>
            <person name="Buyck B."/>
            <person name="Bense V."/>
            <person name="Catcheside P."/>
            <person name="Chovatia M."/>
            <person name="Cooper J."/>
            <person name="Damon W."/>
            <person name="Desjardin D."/>
            <person name="Finy P."/>
            <person name="Geml J."/>
            <person name="Haridas S."/>
            <person name="Hughes K."/>
            <person name="Justo A."/>
            <person name="Karasinski D."/>
            <person name="Kautmanova I."/>
            <person name="Kiss B."/>
            <person name="Kocsube S."/>
            <person name="Kotiranta H."/>
            <person name="LaButti K.M."/>
            <person name="Lechner B.E."/>
            <person name="Liimatainen K."/>
            <person name="Lipzen A."/>
            <person name="Lukacs Z."/>
            <person name="Mihaltcheva S."/>
            <person name="Morgado L.N."/>
            <person name="Niskanen T."/>
            <person name="Noordeloos M.E."/>
            <person name="Ohm R.A."/>
            <person name="Ortiz-Santana B."/>
            <person name="Ovrebo C."/>
            <person name="Racz N."/>
            <person name="Riley R."/>
            <person name="Savchenko A."/>
            <person name="Shiryaev A."/>
            <person name="Soop K."/>
            <person name="Spirin V."/>
            <person name="Szebenyi C."/>
            <person name="Tomsovsky M."/>
            <person name="Tulloss R.E."/>
            <person name="Uehling J."/>
            <person name="Grigoriev I.V."/>
            <person name="Vagvolgyi C."/>
            <person name="Papp T."/>
            <person name="Martin F.M."/>
            <person name="Miettinen O."/>
            <person name="Hibbett D.S."/>
            <person name="Nagy L.G."/>
        </authorList>
    </citation>
    <scope>NUCLEOTIDE SEQUENCE [LARGE SCALE GENOMIC DNA]</scope>
    <source>
        <strain evidence="2 3">FP101781</strain>
    </source>
</reference>
<dbReference type="AlphaFoldDB" id="A0A4Y7SRM3"/>
<keyword evidence="3" id="KW-1185">Reference proteome</keyword>